<dbReference type="GO" id="GO:0003700">
    <property type="term" value="F:DNA-binding transcription factor activity"/>
    <property type="evidence" value="ECO:0007669"/>
    <property type="project" value="InterPro"/>
</dbReference>
<keyword evidence="1" id="KW-0805">Transcription regulation</keyword>
<dbReference type="SUPFAM" id="SSF48008">
    <property type="entry name" value="GntR ligand-binding domain-like"/>
    <property type="match status" value="1"/>
</dbReference>
<keyword evidence="2" id="KW-0238">DNA-binding</keyword>
<dbReference type="OrthoDB" id="9788098at2"/>
<dbReference type="InterPro" id="IPR036388">
    <property type="entry name" value="WH-like_DNA-bd_sf"/>
</dbReference>
<sequence length="233" mass="25913">MAEKLKIGSLEPQRLPSVTDLVYEHLYNQVVGLELPPGAKLSEVEVARQLGVSRQPVRDAFYRLSQQGFLLIRPQRATLVTHISEEAVMQAHFIRTALEMATVQAAADAISADDGEALDQLLEEQKLALAAGDKLRFHELDDNFHKLISEISGHGYAWSLIRDHKAHMDRVRYLSLSFGAQAAIDEHAFIVSAIKAGNGTAAVEAMRDHLSRIGTIVERIHLSHPAFFEMDEK</sequence>
<evidence type="ECO:0000313" key="5">
    <source>
        <dbReference type="EMBL" id="TPW30931.1"/>
    </source>
</evidence>
<dbReference type="Pfam" id="PF07729">
    <property type="entry name" value="FCD"/>
    <property type="match status" value="1"/>
</dbReference>
<dbReference type="EMBL" id="VHLG01000004">
    <property type="protein sequence ID" value="TPW30931.1"/>
    <property type="molecule type" value="Genomic_DNA"/>
</dbReference>
<evidence type="ECO:0000256" key="2">
    <source>
        <dbReference type="ARBA" id="ARBA00023125"/>
    </source>
</evidence>
<keyword evidence="6" id="KW-1185">Reference proteome</keyword>
<dbReference type="SMART" id="SM00345">
    <property type="entry name" value="HTH_GNTR"/>
    <property type="match status" value="1"/>
</dbReference>
<dbReference type="Gene3D" id="1.10.10.10">
    <property type="entry name" value="Winged helix-like DNA-binding domain superfamily/Winged helix DNA-binding domain"/>
    <property type="match status" value="1"/>
</dbReference>
<dbReference type="PROSITE" id="PS50949">
    <property type="entry name" value="HTH_GNTR"/>
    <property type="match status" value="1"/>
</dbReference>
<dbReference type="Pfam" id="PF00392">
    <property type="entry name" value="GntR"/>
    <property type="match status" value="1"/>
</dbReference>
<keyword evidence="3" id="KW-0804">Transcription</keyword>
<gene>
    <name evidence="5" type="ORF">FJU08_09710</name>
</gene>
<dbReference type="PANTHER" id="PTHR43537:SF6">
    <property type="entry name" value="HTH-TYPE TRANSCRIPTIONAL REPRESSOR RSPR"/>
    <property type="match status" value="1"/>
</dbReference>
<evidence type="ECO:0000256" key="1">
    <source>
        <dbReference type="ARBA" id="ARBA00023015"/>
    </source>
</evidence>
<name>A0A506UCT3_9HYPH</name>
<dbReference type="PANTHER" id="PTHR43537">
    <property type="entry name" value="TRANSCRIPTIONAL REGULATOR, GNTR FAMILY"/>
    <property type="match status" value="1"/>
</dbReference>
<dbReference type="CDD" id="cd07377">
    <property type="entry name" value="WHTH_GntR"/>
    <property type="match status" value="1"/>
</dbReference>
<evidence type="ECO:0000259" key="4">
    <source>
        <dbReference type="PROSITE" id="PS50949"/>
    </source>
</evidence>
<dbReference type="SUPFAM" id="SSF46785">
    <property type="entry name" value="Winged helix' DNA-binding domain"/>
    <property type="match status" value="1"/>
</dbReference>
<dbReference type="InterPro" id="IPR008920">
    <property type="entry name" value="TF_FadR/GntR_C"/>
</dbReference>
<dbReference type="InterPro" id="IPR036390">
    <property type="entry name" value="WH_DNA-bd_sf"/>
</dbReference>
<dbReference type="InterPro" id="IPR000524">
    <property type="entry name" value="Tscrpt_reg_HTH_GntR"/>
</dbReference>
<accession>A0A506UCT3</accession>
<dbReference type="Gene3D" id="1.20.120.530">
    <property type="entry name" value="GntR ligand-binding domain-like"/>
    <property type="match status" value="1"/>
</dbReference>
<organism evidence="5 6">
    <name type="scientific">Martelella alba</name>
    <dbReference type="NCBI Taxonomy" id="2590451"/>
    <lineage>
        <taxon>Bacteria</taxon>
        <taxon>Pseudomonadati</taxon>
        <taxon>Pseudomonadota</taxon>
        <taxon>Alphaproteobacteria</taxon>
        <taxon>Hyphomicrobiales</taxon>
        <taxon>Aurantimonadaceae</taxon>
        <taxon>Martelella</taxon>
    </lineage>
</organism>
<reference evidence="5 6" key="1">
    <citation type="submission" date="2019-06" db="EMBL/GenBank/DDBJ databases">
        <authorList>
            <person name="Li M."/>
        </authorList>
    </citation>
    <scope>NUCLEOTIDE SEQUENCE [LARGE SCALE GENOMIC DNA]</scope>
    <source>
        <strain evidence="5 6">BGMRC2036</strain>
    </source>
</reference>
<dbReference type="SMART" id="SM00895">
    <property type="entry name" value="FCD"/>
    <property type="match status" value="1"/>
</dbReference>
<dbReference type="InterPro" id="IPR011711">
    <property type="entry name" value="GntR_C"/>
</dbReference>
<proteinExistence type="predicted"/>
<comment type="caution">
    <text evidence="5">The sequence shown here is derived from an EMBL/GenBank/DDBJ whole genome shotgun (WGS) entry which is preliminary data.</text>
</comment>
<dbReference type="AlphaFoldDB" id="A0A506UCT3"/>
<dbReference type="RefSeq" id="WP_141148802.1">
    <property type="nucleotide sequence ID" value="NZ_VHLG01000004.1"/>
</dbReference>
<protein>
    <submittedName>
        <fullName evidence="5">GntR family transcriptional regulator</fullName>
    </submittedName>
</protein>
<feature type="domain" description="HTH gntR-type" evidence="4">
    <location>
        <begin position="16"/>
        <end position="83"/>
    </location>
</feature>
<dbReference type="GO" id="GO:0003677">
    <property type="term" value="F:DNA binding"/>
    <property type="evidence" value="ECO:0007669"/>
    <property type="project" value="UniProtKB-KW"/>
</dbReference>
<evidence type="ECO:0000256" key="3">
    <source>
        <dbReference type="ARBA" id="ARBA00023163"/>
    </source>
</evidence>
<dbReference type="Proteomes" id="UP000318801">
    <property type="component" value="Unassembled WGS sequence"/>
</dbReference>
<evidence type="ECO:0000313" key="6">
    <source>
        <dbReference type="Proteomes" id="UP000318801"/>
    </source>
</evidence>